<reference evidence="2" key="1">
    <citation type="submission" date="2014-11" db="EMBL/GenBank/DDBJ databases">
        <authorList>
            <person name="Amaro Gonzalez C."/>
        </authorList>
    </citation>
    <scope>NUCLEOTIDE SEQUENCE</scope>
</reference>
<protein>
    <submittedName>
        <fullName evidence="2">Uncharacterized protein</fullName>
    </submittedName>
</protein>
<feature type="transmembrane region" description="Helical" evidence="1">
    <location>
        <begin position="7"/>
        <end position="25"/>
    </location>
</feature>
<evidence type="ECO:0000313" key="2">
    <source>
        <dbReference type="EMBL" id="JAH41315.1"/>
    </source>
</evidence>
<keyword evidence="1" id="KW-0472">Membrane</keyword>
<evidence type="ECO:0000256" key="1">
    <source>
        <dbReference type="SAM" id="Phobius"/>
    </source>
</evidence>
<accession>A0A0E9SKY7</accession>
<organism evidence="2">
    <name type="scientific">Anguilla anguilla</name>
    <name type="common">European freshwater eel</name>
    <name type="synonym">Muraena anguilla</name>
    <dbReference type="NCBI Taxonomy" id="7936"/>
    <lineage>
        <taxon>Eukaryota</taxon>
        <taxon>Metazoa</taxon>
        <taxon>Chordata</taxon>
        <taxon>Craniata</taxon>
        <taxon>Vertebrata</taxon>
        <taxon>Euteleostomi</taxon>
        <taxon>Actinopterygii</taxon>
        <taxon>Neopterygii</taxon>
        <taxon>Teleostei</taxon>
        <taxon>Anguilliformes</taxon>
        <taxon>Anguillidae</taxon>
        <taxon>Anguilla</taxon>
    </lineage>
</organism>
<dbReference type="EMBL" id="GBXM01067262">
    <property type="protein sequence ID" value="JAH41315.1"/>
    <property type="molecule type" value="Transcribed_RNA"/>
</dbReference>
<proteinExistence type="predicted"/>
<sequence>MRDVSKLAARHLSLLVILHFTIYYVEQWQFVDLKFKYNF</sequence>
<keyword evidence="1" id="KW-1133">Transmembrane helix</keyword>
<dbReference type="AlphaFoldDB" id="A0A0E9SKY7"/>
<reference evidence="2" key="2">
    <citation type="journal article" date="2015" name="Fish Shellfish Immunol.">
        <title>Early steps in the European eel (Anguilla anguilla)-Vibrio vulnificus interaction in the gills: Role of the RtxA13 toxin.</title>
        <authorList>
            <person name="Callol A."/>
            <person name="Pajuelo D."/>
            <person name="Ebbesson L."/>
            <person name="Teles M."/>
            <person name="MacKenzie S."/>
            <person name="Amaro C."/>
        </authorList>
    </citation>
    <scope>NUCLEOTIDE SEQUENCE</scope>
</reference>
<keyword evidence="1" id="KW-0812">Transmembrane</keyword>
<name>A0A0E9SKY7_ANGAN</name>